<dbReference type="GO" id="GO:0005525">
    <property type="term" value="F:GTP binding"/>
    <property type="evidence" value="ECO:0007669"/>
    <property type="project" value="InterPro"/>
</dbReference>
<reference evidence="4" key="2">
    <citation type="submission" date="2017-03" db="EMBL/GenBank/DDBJ databases">
        <title>The mobilome is the main driver of stx2-positive O26:H11 Escherichia coli strains evolution.</title>
        <authorList>
            <person name="Delannoy S."/>
            <person name="Mariani-Kurkdjian P."/>
            <person name="Webb H.E."/>
            <person name="Bonacorsi S."/>
            <person name="Fach P."/>
        </authorList>
    </citation>
    <scope>NUCLEOTIDE SEQUENCE</scope>
    <source>
        <strain evidence="4">34870</strain>
    </source>
</reference>
<dbReference type="PANTHER" id="PTHR43834">
    <property type="entry name" value="GTPASE DER"/>
    <property type="match status" value="1"/>
</dbReference>
<dbReference type="InterPro" id="IPR045063">
    <property type="entry name" value="Dynamin_N"/>
</dbReference>
<keyword evidence="1" id="KW-0175">Coiled coil</keyword>
<dbReference type="OMA" id="QRWVQDF"/>
<evidence type="ECO:0000313" key="8">
    <source>
        <dbReference type="Proteomes" id="UP000036331"/>
    </source>
</evidence>
<dbReference type="Proteomes" id="UP000036331">
    <property type="component" value="Unassembled WGS sequence"/>
</dbReference>
<dbReference type="EMBL" id="AP018802">
    <property type="protein sequence ID" value="BBF56389.1"/>
    <property type="molecule type" value="Genomic_DNA"/>
</dbReference>
<evidence type="ECO:0000256" key="1">
    <source>
        <dbReference type="SAM" id="Coils"/>
    </source>
</evidence>
<feature type="coiled-coil region" evidence="1">
    <location>
        <begin position="441"/>
        <end position="468"/>
    </location>
</feature>
<dbReference type="AlphaFoldDB" id="A0A0F3WLY0"/>
<protein>
    <submittedName>
        <fullName evidence="5">Clamp-binding protein CrfC</fullName>
    </submittedName>
    <submittedName>
        <fullName evidence="3">Clamp-binding sister replication fork colocalization protein</fullName>
    </submittedName>
    <submittedName>
        <fullName evidence="6">Putative vimentin</fullName>
    </submittedName>
</protein>
<reference evidence="7 12" key="6">
    <citation type="submission" date="2018-12" db="EMBL/GenBank/DDBJ databases">
        <title>Food and Water Safety Consortium.</title>
        <authorList>
            <person name="Tyson S."/>
            <person name="Peterson C.-L."/>
            <person name="Olson A."/>
            <person name="Tyler S."/>
            <person name="Cabral J."/>
            <person name="Lynch T."/>
            <person name="Knox N."/>
            <person name="Van Domselaar G."/>
            <person name="Graham M."/>
        </authorList>
    </citation>
    <scope>NUCLEOTIDE SEQUENCE [LARGE SCALE GENOMIC DNA]</scope>
    <source>
        <strain evidence="7 12">FWSEC0419</strain>
    </source>
</reference>
<evidence type="ECO:0000313" key="6">
    <source>
        <dbReference type="EMBL" id="STN11909.1"/>
    </source>
</evidence>
<evidence type="ECO:0000313" key="10">
    <source>
        <dbReference type="Proteomes" id="UP000255057"/>
    </source>
</evidence>
<evidence type="ECO:0000313" key="7">
    <source>
        <dbReference type="EMBL" id="TJF72898.1"/>
    </source>
</evidence>
<dbReference type="EMBL" id="UGFO01000006">
    <property type="protein sequence ID" value="STN11909.1"/>
    <property type="molecule type" value="Genomic_DNA"/>
</dbReference>
<evidence type="ECO:0000313" key="3">
    <source>
        <dbReference type="EMBL" id="BBF56389.1"/>
    </source>
</evidence>
<proteinExistence type="predicted"/>
<organism evidence="5 9">
    <name type="scientific">Escherichia coli</name>
    <dbReference type="NCBI Taxonomy" id="562"/>
    <lineage>
        <taxon>Bacteria</taxon>
        <taxon>Pseudomonadati</taxon>
        <taxon>Pseudomonadota</taxon>
        <taxon>Gammaproteobacteria</taxon>
        <taxon>Enterobacterales</taxon>
        <taxon>Enterobacteriaceae</taxon>
        <taxon>Escherichia</taxon>
    </lineage>
</organism>
<dbReference type="GO" id="GO:0043022">
    <property type="term" value="F:ribosome binding"/>
    <property type="evidence" value="ECO:0007669"/>
    <property type="project" value="TreeGrafter"/>
</dbReference>
<evidence type="ECO:0000259" key="2">
    <source>
        <dbReference type="PROSITE" id="PS51718"/>
    </source>
</evidence>
<dbReference type="Proteomes" id="UP000281900">
    <property type="component" value="Chromosome"/>
</dbReference>
<reference evidence="3 11" key="5">
    <citation type="submission" date="2018-07" db="EMBL/GenBank/DDBJ databases">
        <title>Genomic analysis of colistin resistant EHEC isolated from cattle in Japan.</title>
        <authorList>
            <person name="Kusumoto M."/>
            <person name="Misumi W."/>
            <person name="Ogura Y."/>
            <person name="Hayashi T."/>
            <person name="Akiba M."/>
        </authorList>
    </citation>
    <scope>NUCLEOTIDE SEQUENCE [LARGE SCALE GENOMIC DNA]</scope>
    <source>
        <strain evidence="3 11">E2863</strain>
    </source>
</reference>
<evidence type="ECO:0000313" key="11">
    <source>
        <dbReference type="Proteomes" id="UP000281900"/>
    </source>
</evidence>
<dbReference type="EMBL" id="RROO01000001">
    <property type="protein sequence ID" value="TJF72898.1"/>
    <property type="molecule type" value="Genomic_DNA"/>
</dbReference>
<reference evidence="6 10" key="4">
    <citation type="submission" date="2018-06" db="EMBL/GenBank/DDBJ databases">
        <authorList>
            <consortium name="Pathogen Informatics"/>
            <person name="Doyle S."/>
        </authorList>
    </citation>
    <scope>NUCLEOTIDE SEQUENCE [LARGE SCALE GENOMIC DNA]</scope>
    <source>
        <strain evidence="6 10">NCTC8960</strain>
    </source>
</reference>
<name>A0A0F3WLY0_ECOLX</name>
<dbReference type="PANTHER" id="PTHR43834:SF6">
    <property type="entry name" value="GTPASE DER"/>
    <property type="match status" value="1"/>
</dbReference>
<evidence type="ECO:0000313" key="4">
    <source>
        <dbReference type="EMBL" id="PBN77022.1"/>
    </source>
</evidence>
<evidence type="ECO:0000313" key="9">
    <source>
        <dbReference type="Proteomes" id="UP000248865"/>
    </source>
</evidence>
<dbReference type="PROSITE" id="PS51718">
    <property type="entry name" value="G_DYNAMIN_2"/>
    <property type="match status" value="1"/>
</dbReference>
<dbReference type="InterPro" id="IPR027417">
    <property type="entry name" value="P-loop_NTPase"/>
</dbReference>
<dbReference type="SUPFAM" id="SSF52540">
    <property type="entry name" value="P-loop containing nucleoside triphosphate hydrolases"/>
    <property type="match status" value="1"/>
</dbReference>
<evidence type="ECO:0000313" key="12">
    <source>
        <dbReference type="Proteomes" id="UP000305093"/>
    </source>
</evidence>
<dbReference type="Proteomes" id="UP000248865">
    <property type="component" value="Unassembled WGS sequence"/>
</dbReference>
<dbReference type="Gene3D" id="3.40.50.300">
    <property type="entry name" value="P-loop containing nucleotide triphosphate hydrolases"/>
    <property type="match status" value="1"/>
</dbReference>
<feature type="domain" description="Dynamin-type G" evidence="2">
    <location>
        <begin position="66"/>
        <end position="402"/>
    </location>
</feature>
<dbReference type="EMBL" id="QFSS01000196">
    <property type="protein sequence ID" value="PZZ64223.1"/>
    <property type="molecule type" value="Genomic_DNA"/>
</dbReference>
<reference evidence="5 9" key="3">
    <citation type="submission" date="2018-05" db="EMBL/GenBank/DDBJ databases">
        <title>Genomic sequencing of EHEC O26 New European Clone.</title>
        <authorList>
            <person name="Karnisova L."/>
            <person name="Nunvar J."/>
            <person name="Marejkova M."/>
            <person name="Mellmann A."/>
            <person name="Drevinek P."/>
            <person name="Blahova K."/>
            <person name="Bielaszewska M."/>
        </authorList>
    </citation>
    <scope>NUCLEOTIDE SEQUENCE [LARGE SCALE GENOMIC DNA]</scope>
    <source>
        <strain evidence="5 9">14-391</strain>
    </source>
</reference>
<dbReference type="Proteomes" id="UP000305093">
    <property type="component" value="Unassembled WGS sequence"/>
</dbReference>
<dbReference type="Pfam" id="PF00350">
    <property type="entry name" value="Dynamin_N"/>
    <property type="match status" value="1"/>
</dbReference>
<dbReference type="RefSeq" id="WP_000288616.1">
    <property type="nucleotide sequence ID" value="NZ_AP018796.1"/>
</dbReference>
<dbReference type="Proteomes" id="UP000255057">
    <property type="component" value="Unassembled WGS sequence"/>
</dbReference>
<evidence type="ECO:0000313" key="5">
    <source>
        <dbReference type="EMBL" id="PZZ64223.1"/>
    </source>
</evidence>
<dbReference type="NCBIfam" id="NF007368">
    <property type="entry name" value="PRK09866.1"/>
    <property type="match status" value="1"/>
</dbReference>
<accession>A0A0F3WLY0</accession>
<gene>
    <name evidence="3" type="primary">crfC</name>
    <name evidence="6" type="synonym">yjdA</name>
    <name evidence="4" type="ORF">ABE91_000575</name>
    <name evidence="7" type="ORF">C9194_00525</name>
    <name evidence="5" type="ORF">DIV22_19540</name>
    <name evidence="3" type="ORF">E2863_04976</name>
    <name evidence="6" type="ORF">NCTC8960_02145</name>
</gene>
<sequence>MYTQTLYELSQEAERLLQLSRQQLQLLEKMPLSVPGDDAPQLALPWSQPNIAERHAMLNNELRKISRLEMVLAIVGTMKAGKSTTINAIVGTEVLPNRNRPMTALPTLIRHTPGQKEPVLHFSHVAPIDRLIQKLQQRLRDCDIKHLTDVLEIDKDMRALMQRIENGVAFEKYYLGAQPIFHCLKSLNDLVRLAKALDVDFPFSAYAAIEHIPVIEVEFVHLAGLESYPGQLTLLDTPGPNEAGQPHLQKMLNQQLARASAVLAVLDYTQLKSISDEEVREAILAVGQSVPLYVLVNKFDQQDRNSDDADQVRALISGTLMKGCITPQQIFPVSSMWGYLANRARHELANNGKLPPPEQQRWVEDFAHAALGRRWRHADLADLEHIRHAADQLWEDSLFAQPIQALLHAAYANASLYALRSAAHKLLNYAQQAREYLDFRAHGLNVACEQLRQNIHQVEESLQLLQLNQAQVSGEIKHEIELALASANHFLRQQQDAVNAQLAALFQDDSEPLSEIRTRCETLLQTAQNTISRDFTLRFAELESTLCRVLTDVIRPIEQQVKMELSESGFRPGFHFPVFHGAVPHFNTRQLFSEVISRQEATDEQSTRLGVVRETFSRWLNQPDWGRGNEKSPTETVDYSVLQRALSAEVDLYCQQMAKVLAEQVDESVTAGMNTFFAEFASCLTELQTRLRESLALRQQNESVVRLMQQQLQRTVMTHGWIYTDAQLLRDDIQTLFTAERY</sequence>
<dbReference type="InterPro" id="IPR030381">
    <property type="entry name" value="G_DYNAMIN_dom"/>
</dbReference>
<dbReference type="CDD" id="cd00882">
    <property type="entry name" value="Ras_like_GTPase"/>
    <property type="match status" value="1"/>
</dbReference>
<dbReference type="EMBL" id="LDXE02000001">
    <property type="protein sequence ID" value="PBN77022.1"/>
    <property type="molecule type" value="Genomic_DNA"/>
</dbReference>
<reference evidence="4 8" key="1">
    <citation type="journal article" date="2015" name="Genome Announc.">
        <title>Draft Genome Sequences of Human-Pathogenic Escherichia coli O26:H11 Strains Carrying the stx2 Gene Only and Circulating in France.</title>
        <authorList>
            <person name="Delannoy S."/>
            <person name="Mariani-Kurkdjian P."/>
            <person name="Bonacorsi S."/>
            <person name="Liguori S."/>
            <person name="Ison S.A."/>
            <person name="Fach P."/>
        </authorList>
    </citation>
    <scope>NUCLEOTIDE SEQUENCE [LARGE SCALE GENOMIC DNA]</scope>
    <source>
        <strain evidence="4 8">34870</strain>
    </source>
</reference>